<protein>
    <submittedName>
        <fullName evidence="1">Uncharacterized protein</fullName>
    </submittedName>
</protein>
<dbReference type="AlphaFoldDB" id="A0A6P1T2V3"/>
<keyword evidence="2" id="KW-1185">Reference proteome</keyword>
<dbReference type="RefSeq" id="WP_161861398.1">
    <property type="nucleotide sequence ID" value="NZ_CP046620.1"/>
</dbReference>
<dbReference type="Proteomes" id="UP000464495">
    <property type="component" value="Chromosome"/>
</dbReference>
<proteinExistence type="predicted"/>
<dbReference type="EMBL" id="CP046620">
    <property type="protein sequence ID" value="QHQ34832.1"/>
    <property type="molecule type" value="Genomic_DNA"/>
</dbReference>
<name>A0A6P1T2V3_9RHOB</name>
<organism evidence="1 2">
    <name type="scientific">Algicella marina</name>
    <dbReference type="NCBI Taxonomy" id="2683284"/>
    <lineage>
        <taxon>Bacteria</taxon>
        <taxon>Pseudomonadati</taxon>
        <taxon>Pseudomonadota</taxon>
        <taxon>Alphaproteobacteria</taxon>
        <taxon>Rhodobacterales</taxon>
        <taxon>Paracoccaceae</taxon>
        <taxon>Algicella</taxon>
    </lineage>
</organism>
<sequence>MTGAVWAAMTVTLGLLLPGSGWAESFCPHDDEYDTIYGFLPGLGEGDPDRVFSMDINCKTKTLRTEAGKAGFSGDAPFEFSFPSDGGRSWQVRLDLMKIGHLRLTQAEVDLLEGDRVVAEGTFDGTMFYDARYPQCRFGNGESTMVSGGVYVRYDKKDATRLVGLVTERRWQNGWGDYVEGPEGLLNCNSDCGALLDVGPGMELAAVQEINALGGSICAGWDAVGAGTGPMLVGEFPLGTFLDPANPDSRALAQRLDRMLRQQVFADTVRMSGLRIEGPGHIFALSVLGYGPDMGITLGKGFWYQADITLSIGLQMGFNANLFETITITLNDVVEIRGPESMDEIPEGLIRSGSVMRMYEDGATAISWGDASRDLINSGPFGPALTEDGSRMLDWQRLLATRIAQAAGAE</sequence>
<accession>A0A6P1T2V3</accession>
<dbReference type="KEGG" id="amaq:GO499_06275"/>
<evidence type="ECO:0000313" key="2">
    <source>
        <dbReference type="Proteomes" id="UP000464495"/>
    </source>
</evidence>
<evidence type="ECO:0000313" key="1">
    <source>
        <dbReference type="EMBL" id="QHQ34832.1"/>
    </source>
</evidence>
<reference evidence="1 2" key="1">
    <citation type="submission" date="2019-12" db="EMBL/GenBank/DDBJ databases">
        <title>Complete genome sequence of Algicella marina strain 9Alg 56(T) isolated from the red alga Tichocarpus crinitus.</title>
        <authorList>
            <person name="Kim S.-G."/>
            <person name="Nedashkovskaya O.I."/>
        </authorList>
    </citation>
    <scope>NUCLEOTIDE SEQUENCE [LARGE SCALE GENOMIC DNA]</scope>
    <source>
        <strain evidence="1 2">9Alg 56</strain>
    </source>
</reference>
<gene>
    <name evidence="1" type="ORF">GO499_06275</name>
</gene>